<dbReference type="AlphaFoldDB" id="A0A6N2R7F4"/>
<accession>A0A6N2R7F4</accession>
<reference evidence="1" key="1">
    <citation type="submission" date="2019-11" db="EMBL/GenBank/DDBJ databases">
        <authorList>
            <person name="Feng L."/>
        </authorList>
    </citation>
    <scope>NUCLEOTIDE SEQUENCE</scope>
    <source>
        <strain evidence="1">BintestinalisLFYP9</strain>
    </source>
</reference>
<sequence>MRGKNEKKNTFVAENACGSHFFCNLQPFLKEASIGEMLEWLKRHAWKACIPLKGIRGSNPRLSAE</sequence>
<protein>
    <submittedName>
        <fullName evidence="1">Uncharacterized protein</fullName>
    </submittedName>
</protein>
<gene>
    <name evidence="1" type="ORF">BILFYP9_00503</name>
</gene>
<organism evidence="1">
    <name type="scientific">Bacteroides intestinalis</name>
    <dbReference type="NCBI Taxonomy" id="329854"/>
    <lineage>
        <taxon>Bacteria</taxon>
        <taxon>Pseudomonadati</taxon>
        <taxon>Bacteroidota</taxon>
        <taxon>Bacteroidia</taxon>
        <taxon>Bacteroidales</taxon>
        <taxon>Bacteroidaceae</taxon>
        <taxon>Bacteroides</taxon>
    </lineage>
</organism>
<dbReference type="EMBL" id="CACRSU010000006">
    <property type="protein sequence ID" value="VYS76737.1"/>
    <property type="molecule type" value="Genomic_DNA"/>
</dbReference>
<name>A0A6N2R7F4_9BACE</name>
<proteinExistence type="predicted"/>
<evidence type="ECO:0000313" key="1">
    <source>
        <dbReference type="EMBL" id="VYS76737.1"/>
    </source>
</evidence>